<dbReference type="InterPro" id="IPR011041">
    <property type="entry name" value="Quinoprot_gluc/sorb_DH_b-prop"/>
</dbReference>
<evidence type="ECO:0000256" key="2">
    <source>
        <dbReference type="ARBA" id="ARBA00022723"/>
    </source>
</evidence>
<dbReference type="InterPro" id="IPR036909">
    <property type="entry name" value="Cyt_c-like_dom_sf"/>
</dbReference>
<dbReference type="Proteomes" id="UP000315724">
    <property type="component" value="Chromosome"/>
</dbReference>
<dbReference type="EMBL" id="CP036267">
    <property type="protein sequence ID" value="QDT33253.1"/>
    <property type="molecule type" value="Genomic_DNA"/>
</dbReference>
<sequence precursor="true">MFTKRLLFIVFVGCSGLLAFDDNSLGADEAVVAPQVYSVGAARVDVTPNTPVRLSGFGFRREESDGIQSPIYARALAIGTDEEGPTILITLDSTGISDAVVTEVSKQLAQDGISREKFAITTTHTHTAPMVKGILPTLFGQPIPEAHQKHIDQYTKELTDHLVEVSRSALKARQPAELWWGTGQVSFSKNRRSPETGPVDHGLPVLVAKSTDGKPFAVLATYACHAVTLSHNLVGGDWAGFASETIERMHPGVVGMISIGCGADQNPISGVTGDKVEVAQSQGLELATEVDRVLKNAMKPVSGALTGRIERFNLPLAELPPRSYWEERVKVGKYIGHHAQVQLDTLDRGEKLATSVPYSVQTITFGESLGMVFLPGEVVVDYAIRLRKEFDPTRVWVMAYANDTPCYIPSERVLQEGGYEGGSAMTYYNKPAKLAPGVEQLIFDSIVRLLPESYKNRQTAKADAGLPPLSPVQSLNRLTLPDDWTAQVVAAEPLTIDPVAFDFGPDGALWVCEMHDYPSGLAGNFEPGGKVRLLRDVNNDGVYDRSTLFIDNLPFPTGVTVWKKGVLICAAPDIIYAEDTNGDGKADVRRVLFSGFGTENYQARVNSLTYGLDGWVYGACGLFGGNIKSHITGETVLLGNRDFRIDPDQGILEPLTGRTQQGRVRNDQGDWFGCSNGQPCWHYPLLTGETRPGLATAPLITSVPSGNGRQLFPEIEDYQRFKLSGPAGQVTAACGLGIYRDDWLGHNLSGNAIVCEPVNLLLHRRVLEPNGLTFTGKRAVGEESSEVVTSTDNWFRPVQVRTGPDGGLWVADMSRGVIEHPRWIPEELRKNLDVRAGDRQGRIIRILPTGLKARPTPLLSEMTSAQLVETLKSPNGIQRDLAQQLLFWNPDDSVILDLRVLATSESSTPSRVAALWVLARYNALTFNTLQNVLSASDPQLRRQAARVIAEQSQKIEQPEKLLQILRNEKDLLVVRELVEALRALKGDSSTNWLAELYPNYLQDRYLKFAILRAVDDAHWGLFVSQVLKNVEATQQTLPLVEPLLSVSLASHNEGAMKPLLATILPEKGETTRFPSLVEQVAVAVARNPKLAANWFDQESNQRLQALKVDARSNIGNEELAESVRLSSAGLLGLDPENVDADLDLLAAQLGSQTSPSLQQRLILVMGRTAHDRVPELLFDKWTSLGPSANQKILDLLLSRHEYSMQFLTAIEEKEIAANVLDATRRQILLQHPNAEVKTRAESVFKTSTDSTRAAVIEKYRTALSLTGNPENGAKVYQKNCRICHQLNDQGFAVGPALSESKNKAWSALLNSVLNPNEAVDQRYAVYVAATVDGRVQQGLLTSEDRESITLKGQEAKLTTIPRNEIEVLQSTGRSMMPEGLEKEMTAQDFADIFAYITERNKSGEEDTEPLAVVAQKLLDDALPNQERQDYLAKHLHDPSGLIQQMIDDLPANDLDEEYRRIPWIWRVAIAAGKENDSQKLLAILDSCLPELDGKLTDWQSVVIGGGVVNGISIQGDWPHERIAELIGNDRELRSRWLHTISEAEKMSDNEAIKPGTRYDALRIIAMSGWDRSGQQLVSYIGDKGKPQLQMGAVSGLVDVPDPPATQALISHLHQLNPTNLQLAIDGLLRSETRAIALLNAIADGKVSKELLNEKSRDALKKSKSKKVQEAARKIFSD</sequence>
<keyword evidence="5" id="KW-0732">Signal</keyword>
<keyword evidence="1 4" id="KW-0349">Heme</keyword>
<dbReference type="KEGG" id="tpol:Mal48_25060"/>
<dbReference type="PANTHER" id="PTHR33546:SF1">
    <property type="entry name" value="LARGE, MULTIFUNCTIONAL SECRETED PROTEIN"/>
    <property type="match status" value="1"/>
</dbReference>
<dbReference type="Pfam" id="PF23500">
    <property type="entry name" value="DUF7133"/>
    <property type="match status" value="1"/>
</dbReference>
<dbReference type="InterPro" id="IPR055557">
    <property type="entry name" value="DUF7133"/>
</dbReference>
<evidence type="ECO:0000256" key="1">
    <source>
        <dbReference type="ARBA" id="ARBA00022617"/>
    </source>
</evidence>
<evidence type="ECO:0000256" key="4">
    <source>
        <dbReference type="PROSITE-ProRule" id="PRU00433"/>
    </source>
</evidence>
<gene>
    <name evidence="7" type="ORF">Mal48_25060</name>
</gene>
<dbReference type="InterPro" id="IPR031329">
    <property type="entry name" value="NEUT/ALK_ceramidase_N"/>
</dbReference>
<dbReference type="Gene3D" id="1.25.10.10">
    <property type="entry name" value="Leucine-rich Repeat Variant"/>
    <property type="match status" value="1"/>
</dbReference>
<evidence type="ECO:0000256" key="3">
    <source>
        <dbReference type="ARBA" id="ARBA00023004"/>
    </source>
</evidence>
<name>A0A517QNP4_9PLAN</name>
<dbReference type="GO" id="GO:0009055">
    <property type="term" value="F:electron transfer activity"/>
    <property type="evidence" value="ECO:0007669"/>
    <property type="project" value="InterPro"/>
</dbReference>
<dbReference type="InterPro" id="IPR011989">
    <property type="entry name" value="ARM-like"/>
</dbReference>
<dbReference type="InterPro" id="IPR011042">
    <property type="entry name" value="6-blade_b-propeller_TolB-like"/>
</dbReference>
<dbReference type="GO" id="GO:0046872">
    <property type="term" value="F:metal ion binding"/>
    <property type="evidence" value="ECO:0007669"/>
    <property type="project" value="UniProtKB-KW"/>
</dbReference>
<protein>
    <submittedName>
        <fullName evidence="7">Neutral/alkaline non-lysosomal ceramidase</fullName>
    </submittedName>
</protein>
<dbReference type="InterPro" id="IPR013428">
    <property type="entry name" value="Membrane-bound_put_N"/>
</dbReference>
<dbReference type="InterPro" id="IPR009056">
    <property type="entry name" value="Cyt_c-like_dom"/>
</dbReference>
<keyword evidence="3 4" id="KW-0408">Iron</keyword>
<dbReference type="RefSeq" id="WP_197441640.1">
    <property type="nucleotide sequence ID" value="NZ_CP036267.1"/>
</dbReference>
<dbReference type="NCBIfam" id="TIGR02604">
    <property type="entry name" value="Piru_Ver_Nterm"/>
    <property type="match status" value="1"/>
</dbReference>
<evidence type="ECO:0000313" key="7">
    <source>
        <dbReference type="EMBL" id="QDT33253.1"/>
    </source>
</evidence>
<dbReference type="InterPro" id="IPR016024">
    <property type="entry name" value="ARM-type_fold"/>
</dbReference>
<accession>A0A517QNP4</accession>
<feature type="domain" description="Cytochrome c" evidence="6">
    <location>
        <begin position="1267"/>
        <end position="1400"/>
    </location>
</feature>
<dbReference type="Gene3D" id="1.10.760.10">
    <property type="entry name" value="Cytochrome c-like domain"/>
    <property type="match status" value="1"/>
</dbReference>
<evidence type="ECO:0000256" key="5">
    <source>
        <dbReference type="SAM" id="SignalP"/>
    </source>
</evidence>
<dbReference type="PROSITE" id="PS51007">
    <property type="entry name" value="CYTC"/>
    <property type="match status" value="1"/>
</dbReference>
<feature type="chain" id="PRO_5022128014" evidence="5">
    <location>
        <begin position="20"/>
        <end position="1677"/>
    </location>
</feature>
<dbReference type="SUPFAM" id="SSF46626">
    <property type="entry name" value="Cytochrome c"/>
    <property type="match status" value="1"/>
</dbReference>
<evidence type="ECO:0000313" key="8">
    <source>
        <dbReference type="Proteomes" id="UP000315724"/>
    </source>
</evidence>
<dbReference type="Pfam" id="PF00034">
    <property type="entry name" value="Cytochrom_C"/>
    <property type="match status" value="1"/>
</dbReference>
<feature type="signal peptide" evidence="5">
    <location>
        <begin position="1"/>
        <end position="19"/>
    </location>
</feature>
<dbReference type="SUPFAM" id="SSF50952">
    <property type="entry name" value="Soluble quinoprotein glucose dehydrogenase"/>
    <property type="match status" value="1"/>
</dbReference>
<proteinExistence type="predicted"/>
<keyword evidence="8" id="KW-1185">Reference proteome</keyword>
<dbReference type="PANTHER" id="PTHR33546">
    <property type="entry name" value="LARGE, MULTIFUNCTIONAL SECRETED PROTEIN-RELATED"/>
    <property type="match status" value="1"/>
</dbReference>
<dbReference type="Pfam" id="PF04734">
    <property type="entry name" value="Ceramidase_alk"/>
    <property type="match status" value="1"/>
</dbReference>
<dbReference type="SUPFAM" id="SSF48371">
    <property type="entry name" value="ARM repeat"/>
    <property type="match status" value="1"/>
</dbReference>
<organism evidence="7 8">
    <name type="scientific">Thalassoglobus polymorphus</name>
    <dbReference type="NCBI Taxonomy" id="2527994"/>
    <lineage>
        <taxon>Bacteria</taxon>
        <taxon>Pseudomonadati</taxon>
        <taxon>Planctomycetota</taxon>
        <taxon>Planctomycetia</taxon>
        <taxon>Planctomycetales</taxon>
        <taxon>Planctomycetaceae</taxon>
        <taxon>Thalassoglobus</taxon>
    </lineage>
</organism>
<reference evidence="7 8" key="1">
    <citation type="submission" date="2019-02" db="EMBL/GenBank/DDBJ databases">
        <title>Deep-cultivation of Planctomycetes and their phenomic and genomic characterization uncovers novel biology.</title>
        <authorList>
            <person name="Wiegand S."/>
            <person name="Jogler M."/>
            <person name="Boedeker C."/>
            <person name="Pinto D."/>
            <person name="Vollmers J."/>
            <person name="Rivas-Marin E."/>
            <person name="Kohn T."/>
            <person name="Peeters S.H."/>
            <person name="Heuer A."/>
            <person name="Rast P."/>
            <person name="Oberbeckmann S."/>
            <person name="Bunk B."/>
            <person name="Jeske O."/>
            <person name="Meyerdierks A."/>
            <person name="Storesund J.E."/>
            <person name="Kallscheuer N."/>
            <person name="Luecker S."/>
            <person name="Lage O.M."/>
            <person name="Pohl T."/>
            <person name="Merkel B.J."/>
            <person name="Hornburger P."/>
            <person name="Mueller R.-W."/>
            <person name="Bruemmer F."/>
            <person name="Labrenz M."/>
            <person name="Spormann A.M."/>
            <person name="Op den Camp H."/>
            <person name="Overmann J."/>
            <person name="Amann R."/>
            <person name="Jetten M.S.M."/>
            <person name="Mascher T."/>
            <person name="Medema M.H."/>
            <person name="Devos D.P."/>
            <person name="Kaster A.-K."/>
            <person name="Ovreas L."/>
            <person name="Rohde M."/>
            <person name="Galperin M.Y."/>
            <person name="Jogler C."/>
        </authorList>
    </citation>
    <scope>NUCLEOTIDE SEQUENCE [LARGE SCALE GENOMIC DNA]</scope>
    <source>
        <strain evidence="7 8">Mal48</strain>
    </source>
</reference>
<dbReference type="GO" id="GO:0020037">
    <property type="term" value="F:heme binding"/>
    <property type="evidence" value="ECO:0007669"/>
    <property type="project" value="InterPro"/>
</dbReference>
<keyword evidence="2 4" id="KW-0479">Metal-binding</keyword>
<dbReference type="InterPro" id="IPR013427">
    <property type="entry name" value="Haem-bd_dom_put"/>
</dbReference>
<dbReference type="NCBIfam" id="TIGR02603">
    <property type="entry name" value="CxxCH_TIGR02603"/>
    <property type="match status" value="1"/>
</dbReference>
<evidence type="ECO:0000259" key="6">
    <source>
        <dbReference type="PROSITE" id="PS51007"/>
    </source>
</evidence>
<dbReference type="Gene3D" id="2.120.10.30">
    <property type="entry name" value="TolB, C-terminal domain"/>
    <property type="match status" value="1"/>
</dbReference>